<reference evidence="3 4" key="1">
    <citation type="submission" date="2019-03" db="EMBL/GenBank/DDBJ databases">
        <title>Single cell metagenomics reveals metabolic interactions within the superorganism composed of flagellate Streblomastix strix and complex community of Bacteroidetes bacteria on its surface.</title>
        <authorList>
            <person name="Treitli S.C."/>
            <person name="Kolisko M."/>
            <person name="Husnik F."/>
            <person name="Keeling P."/>
            <person name="Hampl V."/>
        </authorList>
    </citation>
    <scope>NUCLEOTIDE SEQUENCE [LARGE SCALE GENOMIC DNA]</scope>
    <source>
        <strain evidence="3">ST1C</strain>
    </source>
</reference>
<feature type="transmembrane region" description="Helical" evidence="2">
    <location>
        <begin position="270"/>
        <end position="290"/>
    </location>
</feature>
<keyword evidence="2" id="KW-0472">Membrane</keyword>
<feature type="region of interest" description="Disordered" evidence="1">
    <location>
        <begin position="381"/>
        <end position="431"/>
    </location>
</feature>
<keyword evidence="2" id="KW-1133">Transmembrane helix</keyword>
<dbReference type="EMBL" id="SNRW01001260">
    <property type="protein sequence ID" value="KAA6397100.1"/>
    <property type="molecule type" value="Genomic_DNA"/>
</dbReference>
<dbReference type="Proteomes" id="UP000324800">
    <property type="component" value="Unassembled WGS sequence"/>
</dbReference>
<evidence type="ECO:0000256" key="2">
    <source>
        <dbReference type="SAM" id="Phobius"/>
    </source>
</evidence>
<dbReference type="AlphaFoldDB" id="A0A5J4WQ53"/>
<organism evidence="3 4">
    <name type="scientific">Streblomastix strix</name>
    <dbReference type="NCBI Taxonomy" id="222440"/>
    <lineage>
        <taxon>Eukaryota</taxon>
        <taxon>Metamonada</taxon>
        <taxon>Preaxostyla</taxon>
        <taxon>Oxymonadida</taxon>
        <taxon>Streblomastigidae</taxon>
        <taxon>Streblomastix</taxon>
    </lineage>
</organism>
<gene>
    <name evidence="3" type="ORF">EZS28_007368</name>
</gene>
<evidence type="ECO:0000313" key="3">
    <source>
        <dbReference type="EMBL" id="KAA6397100.1"/>
    </source>
</evidence>
<protein>
    <submittedName>
        <fullName evidence="3">Uncharacterized protein</fullName>
    </submittedName>
</protein>
<evidence type="ECO:0000256" key="1">
    <source>
        <dbReference type="SAM" id="MobiDB-lite"/>
    </source>
</evidence>
<keyword evidence="2" id="KW-0812">Transmembrane</keyword>
<feature type="compositionally biased region" description="Polar residues" evidence="1">
    <location>
        <begin position="381"/>
        <end position="391"/>
    </location>
</feature>
<sequence length="526" mass="59910">MQTVECQTTHPCVQSYFRLELQAHNLPSLDTYGTRQYNGEPSSSKLQTLDKQMLCTQEGVKALQGGTYFQKNIAERVSDHVLLNFKGLQDGTNLEEAQQERSQTKLSCYKTVNVDSVPPSTQGQHTFAQSMYDASIQQHYMIHDQNLKIAGNTFLSQQTVENADIQASFYKIQLLEQEGHSEMDSSNAQSPRHIMWRGRAPDASSKKTGLIALSQFRKLLLVREHLLSSQLNIAETRVQTLSSTGLGGKTALLAQTWDLIKSQEFIITRFFLILWTILARFIYLQLLDIVRQREHRNHTKHTRKYFRRNWRRELQRQHLENCGGRQNDNLTNGFDDQIRSKISFPQFDSQRTTQTLSSIRRGGSTLQIQGNALQDTTLTNIFHGNNESNPSGGEKDMGSANNQLLGRYSPITPGFDDPKTSNNSFDENIRSIRSDNLVQEMRAGTETRDSVLRMDLEFSNNGTIQAERSKINELGFAVEFRKINLEYLHDSSQISDSDNWNFKFSQNTVQGGFPLSDAPIFNTNMS</sequence>
<proteinExistence type="predicted"/>
<evidence type="ECO:0000313" key="4">
    <source>
        <dbReference type="Proteomes" id="UP000324800"/>
    </source>
</evidence>
<name>A0A5J4WQ53_9EUKA</name>
<comment type="caution">
    <text evidence="3">The sequence shown here is derived from an EMBL/GenBank/DDBJ whole genome shotgun (WGS) entry which is preliminary data.</text>
</comment>
<accession>A0A5J4WQ53</accession>